<dbReference type="EMBL" id="BSDT01000001">
    <property type="protein sequence ID" value="GLI43630.1"/>
    <property type="molecule type" value="Genomic_DNA"/>
</dbReference>
<protein>
    <submittedName>
        <fullName evidence="3">Uncharacterized protein</fullName>
    </submittedName>
</protein>
<keyword evidence="2" id="KW-0472">Membrane</keyword>
<sequence length="205" mass="21002">MPARTPVAPPGTVRRAFGGSAPLSTFVKGLAWTVALLSGIATIFALFGGQQWLEQQGWTLAPSAAPTTEAVETAESEDTPQEAAATSGTGDTEPEPSDTGTGFSWDGVIAWSERTFDNPLWGIPAIGGSMLLAGIAGALCLHATSPITVLGGILLGLLALACAAAVILVGFLLHAADPGYLGWFVILTVFSAPLGYAAPVFSDRY</sequence>
<name>A0A9W6GB28_9ACTN</name>
<gene>
    <name evidence="3" type="ORF">GALLR39Z86_34800</name>
</gene>
<dbReference type="AlphaFoldDB" id="A0A9W6GB28"/>
<evidence type="ECO:0000313" key="3">
    <source>
        <dbReference type="EMBL" id="GLI43630.1"/>
    </source>
</evidence>
<keyword evidence="4" id="KW-1185">Reference proteome</keyword>
<evidence type="ECO:0000256" key="1">
    <source>
        <dbReference type="SAM" id="MobiDB-lite"/>
    </source>
</evidence>
<reference evidence="3" key="1">
    <citation type="submission" date="2022-12" db="EMBL/GenBank/DDBJ databases">
        <title>Reference genome sequencing for broad-spectrum identification of bacterial and archaeal isolates by mass spectrometry.</title>
        <authorList>
            <person name="Sekiguchi Y."/>
            <person name="Tourlousse D.M."/>
        </authorList>
    </citation>
    <scope>NUCLEOTIDE SEQUENCE</scope>
    <source>
        <strain evidence="3">LLR39Z86</strain>
    </source>
</reference>
<feature type="transmembrane region" description="Helical" evidence="2">
    <location>
        <begin position="30"/>
        <end position="53"/>
    </location>
</feature>
<feature type="transmembrane region" description="Helical" evidence="2">
    <location>
        <begin position="180"/>
        <end position="201"/>
    </location>
</feature>
<organism evidence="3 4">
    <name type="scientific">Glycomyces algeriensis</name>
    <dbReference type="NCBI Taxonomy" id="256037"/>
    <lineage>
        <taxon>Bacteria</taxon>
        <taxon>Bacillati</taxon>
        <taxon>Actinomycetota</taxon>
        <taxon>Actinomycetes</taxon>
        <taxon>Glycomycetales</taxon>
        <taxon>Glycomycetaceae</taxon>
        <taxon>Glycomyces</taxon>
    </lineage>
</organism>
<evidence type="ECO:0000313" key="4">
    <source>
        <dbReference type="Proteomes" id="UP001144313"/>
    </source>
</evidence>
<feature type="transmembrane region" description="Helical" evidence="2">
    <location>
        <begin position="121"/>
        <end position="141"/>
    </location>
</feature>
<comment type="caution">
    <text evidence="3">The sequence shown here is derived from an EMBL/GenBank/DDBJ whole genome shotgun (WGS) entry which is preliminary data.</text>
</comment>
<accession>A0A9W6GB28</accession>
<proteinExistence type="predicted"/>
<keyword evidence="2" id="KW-0812">Transmembrane</keyword>
<dbReference type="Proteomes" id="UP001144313">
    <property type="component" value="Unassembled WGS sequence"/>
</dbReference>
<keyword evidence="2" id="KW-1133">Transmembrane helix</keyword>
<feature type="transmembrane region" description="Helical" evidence="2">
    <location>
        <begin position="153"/>
        <end position="174"/>
    </location>
</feature>
<feature type="region of interest" description="Disordered" evidence="1">
    <location>
        <begin position="63"/>
        <end position="102"/>
    </location>
</feature>
<evidence type="ECO:0000256" key="2">
    <source>
        <dbReference type="SAM" id="Phobius"/>
    </source>
</evidence>